<accession>A0A1I1GX43</accession>
<proteinExistence type="predicted"/>
<evidence type="ECO:0000313" key="2">
    <source>
        <dbReference type="Proteomes" id="UP000199058"/>
    </source>
</evidence>
<dbReference type="EMBL" id="FOLH01000003">
    <property type="protein sequence ID" value="SFC16387.1"/>
    <property type="molecule type" value="Genomic_DNA"/>
</dbReference>
<dbReference type="AlphaFoldDB" id="A0A1I1GX43"/>
<organism evidence="1 2">
    <name type="scientific">Marinospirillum celere</name>
    <dbReference type="NCBI Taxonomy" id="1122252"/>
    <lineage>
        <taxon>Bacteria</taxon>
        <taxon>Pseudomonadati</taxon>
        <taxon>Pseudomonadota</taxon>
        <taxon>Gammaproteobacteria</taxon>
        <taxon>Oceanospirillales</taxon>
        <taxon>Oceanospirillaceae</taxon>
        <taxon>Marinospirillum</taxon>
    </lineage>
</organism>
<evidence type="ECO:0000313" key="1">
    <source>
        <dbReference type="EMBL" id="SFC16387.1"/>
    </source>
</evidence>
<keyword evidence="2" id="KW-1185">Reference proteome</keyword>
<reference evidence="1 2" key="1">
    <citation type="submission" date="2016-10" db="EMBL/GenBank/DDBJ databases">
        <authorList>
            <person name="de Groot N.N."/>
        </authorList>
    </citation>
    <scope>NUCLEOTIDE SEQUENCE [LARGE SCALE GENOMIC DNA]</scope>
    <source>
        <strain evidence="1 2">DSM 18438</strain>
    </source>
</reference>
<dbReference type="STRING" id="1122252.SAMN05660443_1688"/>
<protein>
    <submittedName>
        <fullName evidence="1">Uncharacterized protein</fullName>
    </submittedName>
</protein>
<dbReference type="OrthoDB" id="9801699at2"/>
<sequence length="256" mass="28565">MTVTASYDLLIIGGGQQAAELLKQLPENIGKLAVIDSRSGFPPVTVEASRNLELGKTTLDLVEAAPIIDLRRTPDGNYLAKSNHDKYFQAPLVWVAAGATTLKLAHKMGYGLDYLVFPLKGYGFQVEDKQAEVRYFTFRLDEQKASSVLDFFRLLRLERRLLAVLHCLISSKLTRRAMLAGFGYRLPWLKDQLLKRQVQKLAGSEVSDDALEILGPLPLQRLLVDTKTNRVHEESFQLSASEGLSFYFPGSSLGSY</sequence>
<dbReference type="RefSeq" id="WP_091961941.1">
    <property type="nucleotide sequence ID" value="NZ_FOLH01000003.1"/>
</dbReference>
<dbReference type="Proteomes" id="UP000199058">
    <property type="component" value="Unassembled WGS sequence"/>
</dbReference>
<name>A0A1I1GX43_9GAMM</name>
<gene>
    <name evidence="1" type="ORF">SAMN05660443_1688</name>
</gene>